<accession>A0A0K2FHW2</accession>
<comment type="function">
    <text evidence="3">Assembles to form an icosahedral capsid. The assembly is primed by the interaction between capsid assembly protease and portal dodecamer, and major capsid proteins assemble cooperatively to form the procapsid with the help of capsid scaffolding protein. Major capsid protein forms hexons and pentons of the icosahedron. Viral genomic DNA is packaged into the procapsid through the portal vertex. The packaging triggers a dramatic reconfiguration of the capsid shell.</text>
</comment>
<keyword evidence="3" id="KW-0426">Late protein</keyword>
<dbReference type="Pfam" id="PF03864">
    <property type="entry name" value="Phage_cap_E"/>
    <property type="match status" value="1"/>
</dbReference>
<dbReference type="OrthoDB" id="3208at10239"/>
<proteinExistence type="inferred from homology"/>
<protein>
    <recommendedName>
        <fullName evidence="3">Major capsid protein</fullName>
    </recommendedName>
    <alternativeName>
        <fullName evidence="3">Major head protein</fullName>
    </alternativeName>
</protein>
<keyword evidence="3" id="KW-0946">Virion</keyword>
<dbReference type="Gene3D" id="3.30.1930.10">
    <property type="entry name" value="capsid protein of prophage domain"/>
    <property type="match status" value="1"/>
</dbReference>
<keyword evidence="2 3" id="KW-1035">Host cytoplasm</keyword>
<evidence type="ECO:0000256" key="2">
    <source>
        <dbReference type="ARBA" id="ARBA00023200"/>
    </source>
</evidence>
<evidence type="ECO:0000256" key="1">
    <source>
        <dbReference type="ARBA" id="ARBA00022561"/>
    </source>
</evidence>
<evidence type="ECO:0000313" key="4">
    <source>
        <dbReference type="EMBL" id="ALA45453.1"/>
    </source>
</evidence>
<keyword evidence="1 3" id="KW-0167">Capsid protein</keyword>
<dbReference type="Proteomes" id="UP000201646">
    <property type="component" value="Segment"/>
</dbReference>
<dbReference type="HAMAP" id="MF_04133">
    <property type="entry name" value="CAPSID_LAMBDA"/>
    <property type="match status" value="1"/>
</dbReference>
<reference evidence="4" key="1">
    <citation type="submission" date="2015-09" db="EMBL/GenBank/DDBJ databases">
        <authorList>
            <person name="Zhao X."/>
        </authorList>
    </citation>
    <scope>NUCLEOTIDE SEQUENCE [LARGE SCALE GENOMIC DNA]</scope>
</reference>
<dbReference type="GO" id="GO:0019028">
    <property type="term" value="C:viral capsid"/>
    <property type="evidence" value="ECO:0007669"/>
    <property type="project" value="UniProtKB-UniRule"/>
</dbReference>
<keyword evidence="5" id="KW-1185">Reference proteome</keyword>
<name>A0A0K2FHW2_9CAUD</name>
<dbReference type="RefSeq" id="YP_009226435.1">
    <property type="nucleotide sequence ID" value="NC_029106.1"/>
</dbReference>
<comment type="similarity">
    <text evidence="3">Belongs to the lambda phage major capsid protein family.</text>
</comment>
<gene>
    <name evidence="4" type="ORF">ADP64_000017</name>
</gene>
<dbReference type="InterPro" id="IPR005564">
    <property type="entry name" value="Major_capsid_GpE"/>
</dbReference>
<dbReference type="Gene3D" id="3.15.30.10">
    <property type="entry name" value="putative capsid protein of prophage domain like"/>
    <property type="match status" value="1"/>
</dbReference>
<sequence length="351" mass="39474">MALQILDLATLTAMRQRVVTIEQFWRAFFPRQINFETPYIDFERANRRYKSLAPFVAPNVQGRVVRRQGSKMERLSPAYIKMKAPVDASMVIQRVPGEAPYQPLTNAQRRLAVIGEIMREHDTRYQNRLEWLAAQAVINATVTISGEDYPAQTVNFNRDPSLTVVLAGAAKWDQATAKPLLDLRSARRNAFELSGSKIKRIIFGTNAWELFATRMGFDNPQSGNLLDTRFRGSETDISRVLEGFDGAEFVGYVQGRNGQGQLECWVYSQSYDDENGVSQDFLNPNDVVGIGAVDGVQMFGAIHDAEAGYRAMSYFQKNWVENDPSVEYILGQSAPLMVPGEPNATFRIRVA</sequence>
<dbReference type="EMBL" id="KT321316">
    <property type="protein sequence ID" value="ALA45453.1"/>
    <property type="molecule type" value="Genomic_DNA"/>
</dbReference>
<dbReference type="GO" id="GO:0030430">
    <property type="term" value="C:host cell cytoplasm"/>
    <property type="evidence" value="ECO:0007669"/>
    <property type="project" value="UniProtKB-SubCell"/>
</dbReference>
<evidence type="ECO:0000313" key="5">
    <source>
        <dbReference type="Proteomes" id="UP000201646"/>
    </source>
</evidence>
<comment type="subcellular location">
    <subcellularLocation>
        <location evidence="3">Virion</location>
    </subcellularLocation>
    <subcellularLocation>
        <location evidence="3">Host cytoplasm</location>
    </subcellularLocation>
    <text evidence="3">Forms the capsid icosahedric shell.</text>
</comment>
<comment type="subunit">
    <text evidence="3">Homomultimer.</text>
</comment>
<dbReference type="KEGG" id="vg:26798900"/>
<evidence type="ECO:0000256" key="3">
    <source>
        <dbReference type="HAMAP-Rule" id="MF_04133"/>
    </source>
</evidence>
<dbReference type="GeneID" id="26798900"/>
<organism evidence="4 5">
    <name type="scientific">Achromobacter phage phiAxp-2</name>
    <dbReference type="NCBI Taxonomy" id="1664246"/>
    <lineage>
        <taxon>Viruses</taxon>
        <taxon>Duplodnaviria</taxon>
        <taxon>Heunggongvirae</taxon>
        <taxon>Uroviricota</taxon>
        <taxon>Caudoviricetes</taxon>
        <taxon>Casjensviridae</taxon>
        <taxon>Fengtaivirus</taxon>
        <taxon>Fengtaivirus Axp2</taxon>
    </lineage>
</organism>